<reference evidence="1 2" key="1">
    <citation type="journal article" date="2015" name="Stand. Genomic Sci.">
        <title>Genomic Encyclopedia of Bacterial and Archaeal Type Strains, Phase III: the genomes of soil and plant-associated and newly described type strains.</title>
        <authorList>
            <person name="Whitman W.B."/>
            <person name="Woyke T."/>
            <person name="Klenk H.P."/>
            <person name="Zhou Y."/>
            <person name="Lilburn T.G."/>
            <person name="Beck B.J."/>
            <person name="De Vos P."/>
            <person name="Vandamme P."/>
            <person name="Eisen J.A."/>
            <person name="Garrity G."/>
            <person name="Hugenholtz P."/>
            <person name="Kyrpides N.C."/>
        </authorList>
    </citation>
    <scope>NUCLEOTIDE SEQUENCE [LARGE SCALE GENOMIC DNA]</scope>
    <source>
        <strain evidence="1 2">CGMCC 1.7271</strain>
    </source>
</reference>
<accession>A0A562SH13</accession>
<protein>
    <submittedName>
        <fullName evidence="1">Uncharacterized protein</fullName>
    </submittedName>
</protein>
<evidence type="ECO:0000313" key="1">
    <source>
        <dbReference type="EMBL" id="TWI80522.1"/>
    </source>
</evidence>
<dbReference type="Proteomes" id="UP000316167">
    <property type="component" value="Unassembled WGS sequence"/>
</dbReference>
<comment type="caution">
    <text evidence="1">The sequence shown here is derived from an EMBL/GenBank/DDBJ whole genome shotgun (WGS) entry which is preliminary data.</text>
</comment>
<keyword evidence="2" id="KW-1185">Reference proteome</keyword>
<dbReference type="OrthoDB" id="796201at2"/>
<dbReference type="EMBL" id="VLLE01000005">
    <property type="protein sequence ID" value="TWI80522.1"/>
    <property type="molecule type" value="Genomic_DNA"/>
</dbReference>
<name>A0A562SH13_9BACT</name>
<proteinExistence type="predicted"/>
<organism evidence="1 2">
    <name type="scientific">Lacibacter cauensis</name>
    <dbReference type="NCBI Taxonomy" id="510947"/>
    <lineage>
        <taxon>Bacteria</taxon>
        <taxon>Pseudomonadati</taxon>
        <taxon>Bacteroidota</taxon>
        <taxon>Chitinophagia</taxon>
        <taxon>Chitinophagales</taxon>
        <taxon>Chitinophagaceae</taxon>
        <taxon>Lacibacter</taxon>
    </lineage>
</organism>
<dbReference type="RefSeq" id="WP_144887531.1">
    <property type="nucleotide sequence ID" value="NZ_VLLE01000005.1"/>
</dbReference>
<evidence type="ECO:0000313" key="2">
    <source>
        <dbReference type="Proteomes" id="UP000316167"/>
    </source>
</evidence>
<sequence length="143" mass="16043">MKFLKRIWRAISSLWNKVDDYLEQHVEYALAVTNGLKKFLESPVADVIEAIIPGDIDRIVRQQLLQATKVSVTALGIVDACKGLSDADKFRCIVAELQKLPADGRDAVLFKLAALITKNLNGAKLPQRTYDLLVQGKYFELKK</sequence>
<gene>
    <name evidence="1" type="ORF">IQ13_3200</name>
</gene>
<dbReference type="AlphaFoldDB" id="A0A562SH13"/>